<sequence length="68" mass="7966">MKKSCNMLGAFWRIRIEAAFALANIASEEAVTHLVDFYKSRRFDANIKLPKPNDFHDFQEYFVLEIVV</sequence>
<name>A0AA88WS64_9ASTE</name>
<dbReference type="PANTHER" id="PTHR15137:SF9">
    <property type="entry name" value="TRANSCRIPTION INITIATION FACTOR TFIID SUBUNIT 2"/>
    <property type="match status" value="1"/>
</dbReference>
<dbReference type="InterPro" id="IPR037813">
    <property type="entry name" value="TAF2"/>
</dbReference>
<dbReference type="EMBL" id="JAVXUP010000250">
    <property type="protein sequence ID" value="KAK3032922.1"/>
    <property type="molecule type" value="Genomic_DNA"/>
</dbReference>
<dbReference type="GO" id="GO:0003682">
    <property type="term" value="F:chromatin binding"/>
    <property type="evidence" value="ECO:0007669"/>
    <property type="project" value="TreeGrafter"/>
</dbReference>
<proteinExistence type="predicted"/>
<dbReference type="AlphaFoldDB" id="A0AA88WS64"/>
<dbReference type="Pfam" id="PF03130">
    <property type="entry name" value="HEAT_PBS"/>
    <property type="match status" value="1"/>
</dbReference>
<comment type="caution">
    <text evidence="1">The sequence shown here is derived from an EMBL/GenBank/DDBJ whole genome shotgun (WGS) entry which is preliminary data.</text>
</comment>
<dbReference type="InterPro" id="IPR004155">
    <property type="entry name" value="PBS_lyase_HEAT"/>
</dbReference>
<protein>
    <submittedName>
        <fullName evidence="1">Uncharacterized protein</fullName>
    </submittedName>
</protein>
<dbReference type="SMART" id="SM00567">
    <property type="entry name" value="EZ_HEAT"/>
    <property type="match status" value="1"/>
</dbReference>
<dbReference type="GO" id="GO:0016251">
    <property type="term" value="F:RNA polymerase II general transcription initiation factor activity"/>
    <property type="evidence" value="ECO:0007669"/>
    <property type="project" value="TreeGrafter"/>
</dbReference>
<evidence type="ECO:0000313" key="2">
    <source>
        <dbReference type="Proteomes" id="UP001188597"/>
    </source>
</evidence>
<dbReference type="GO" id="GO:0005669">
    <property type="term" value="C:transcription factor TFIID complex"/>
    <property type="evidence" value="ECO:0007669"/>
    <property type="project" value="InterPro"/>
</dbReference>
<dbReference type="GO" id="GO:0006367">
    <property type="term" value="P:transcription initiation at RNA polymerase II promoter"/>
    <property type="evidence" value="ECO:0007669"/>
    <property type="project" value="TreeGrafter"/>
</dbReference>
<evidence type="ECO:0000313" key="1">
    <source>
        <dbReference type="EMBL" id="KAK3032922.1"/>
    </source>
</evidence>
<dbReference type="GO" id="GO:0000976">
    <property type="term" value="F:transcription cis-regulatory region binding"/>
    <property type="evidence" value="ECO:0007669"/>
    <property type="project" value="TreeGrafter"/>
</dbReference>
<accession>A0AA88WS64</accession>
<gene>
    <name evidence="1" type="ORF">RJ639_036503</name>
</gene>
<dbReference type="Proteomes" id="UP001188597">
    <property type="component" value="Unassembled WGS sequence"/>
</dbReference>
<keyword evidence="2" id="KW-1185">Reference proteome</keyword>
<reference evidence="1" key="1">
    <citation type="submission" date="2022-12" db="EMBL/GenBank/DDBJ databases">
        <title>Draft genome assemblies for two species of Escallonia (Escalloniales).</title>
        <authorList>
            <person name="Chanderbali A."/>
            <person name="Dervinis C."/>
            <person name="Anghel I."/>
            <person name="Soltis D."/>
            <person name="Soltis P."/>
            <person name="Zapata F."/>
        </authorList>
    </citation>
    <scope>NUCLEOTIDE SEQUENCE</scope>
    <source>
        <strain evidence="1">UCBG64.0493</strain>
        <tissue evidence="1">Leaf</tissue>
    </source>
</reference>
<dbReference type="PANTHER" id="PTHR15137">
    <property type="entry name" value="TRANSCRIPTION INITIATION FACTOR TFIID"/>
    <property type="match status" value="1"/>
</dbReference>
<organism evidence="1 2">
    <name type="scientific">Escallonia herrerae</name>
    <dbReference type="NCBI Taxonomy" id="1293975"/>
    <lineage>
        <taxon>Eukaryota</taxon>
        <taxon>Viridiplantae</taxon>
        <taxon>Streptophyta</taxon>
        <taxon>Embryophyta</taxon>
        <taxon>Tracheophyta</taxon>
        <taxon>Spermatophyta</taxon>
        <taxon>Magnoliopsida</taxon>
        <taxon>eudicotyledons</taxon>
        <taxon>Gunneridae</taxon>
        <taxon>Pentapetalae</taxon>
        <taxon>asterids</taxon>
        <taxon>campanulids</taxon>
        <taxon>Escalloniales</taxon>
        <taxon>Escalloniaceae</taxon>
        <taxon>Escallonia</taxon>
    </lineage>
</organism>